<gene>
    <name evidence="3" type="ORF">PDE_01889</name>
</gene>
<reference evidence="3 4" key="1">
    <citation type="journal article" date="2013" name="PLoS ONE">
        <title>Genomic and secretomic analyses reveal unique features of the lignocellulolytic enzyme system of Penicillium decumbens.</title>
        <authorList>
            <person name="Liu G."/>
            <person name="Zhang L."/>
            <person name="Wei X."/>
            <person name="Zou G."/>
            <person name="Qin Y."/>
            <person name="Ma L."/>
            <person name="Li J."/>
            <person name="Zheng H."/>
            <person name="Wang S."/>
            <person name="Wang C."/>
            <person name="Xun L."/>
            <person name="Zhao G.-P."/>
            <person name="Zhou Z."/>
            <person name="Qu Y."/>
        </authorList>
    </citation>
    <scope>NUCLEOTIDE SEQUENCE [LARGE SCALE GENOMIC DNA]</scope>
    <source>
        <strain evidence="4">114-2 / CGMCC 5302</strain>
    </source>
</reference>
<dbReference type="EMBL" id="KB644409">
    <property type="protein sequence ID" value="EPS26949.1"/>
    <property type="molecule type" value="Genomic_DNA"/>
</dbReference>
<evidence type="ECO:0000313" key="4">
    <source>
        <dbReference type="Proteomes" id="UP000019376"/>
    </source>
</evidence>
<organism evidence="3 4">
    <name type="scientific">Penicillium oxalicum (strain 114-2 / CGMCC 5302)</name>
    <name type="common">Penicillium decumbens</name>
    <dbReference type="NCBI Taxonomy" id="933388"/>
    <lineage>
        <taxon>Eukaryota</taxon>
        <taxon>Fungi</taxon>
        <taxon>Dikarya</taxon>
        <taxon>Ascomycota</taxon>
        <taxon>Pezizomycotina</taxon>
        <taxon>Eurotiomycetes</taxon>
        <taxon>Eurotiomycetidae</taxon>
        <taxon>Eurotiales</taxon>
        <taxon>Aspergillaceae</taxon>
        <taxon>Penicillium</taxon>
    </lineage>
</organism>
<dbReference type="OrthoDB" id="3780330at2759"/>
<protein>
    <submittedName>
        <fullName evidence="3">Uncharacterized protein</fullName>
    </submittedName>
</protein>
<dbReference type="eggNOG" id="ENOG502SCUT">
    <property type="taxonomic scope" value="Eukaryota"/>
</dbReference>
<dbReference type="Proteomes" id="UP000019376">
    <property type="component" value="Unassembled WGS sequence"/>
</dbReference>
<proteinExistence type="predicted"/>
<evidence type="ECO:0000256" key="1">
    <source>
        <dbReference type="SAM" id="MobiDB-lite"/>
    </source>
</evidence>
<feature type="region of interest" description="Disordered" evidence="1">
    <location>
        <begin position="204"/>
        <end position="225"/>
    </location>
</feature>
<name>S7Z9Q7_PENO1</name>
<dbReference type="AlphaFoldDB" id="S7Z9Q7"/>
<accession>S7Z9Q7</accession>
<evidence type="ECO:0000256" key="2">
    <source>
        <dbReference type="SAM" id="SignalP"/>
    </source>
</evidence>
<dbReference type="HOGENOM" id="CLU_082466_0_0_1"/>
<feature type="signal peptide" evidence="2">
    <location>
        <begin position="1"/>
        <end position="24"/>
    </location>
</feature>
<sequence length="291" mass="32005">MVGFRVSYLVLLVCWAFGVLLNAAQDFTVRHEPQGPLGVRLDYQVAISWPKDITLKPAVRRMIMFSSHLKFKKSVKDLSDGQLWQIAHDAHAEMVADSKQYGILPKDVPTAMVVLAFENEIFLASSSKNAGIFAYEYPETKVLKTLQLCQLEFEKEGFGSKTHKNRGNCGEVMVAQLYYSQGDDMPLLATKSARIAAVLLNKGDTSPTQTDPCGSDRDVSEPPHSCTAHFTKAESKNKQDVWGCNKFVVAEGMTPLDVGDTALPYDLEELLGKPEISQIQLCGSPTAPSSS</sequence>
<feature type="chain" id="PRO_5004559793" evidence="2">
    <location>
        <begin position="25"/>
        <end position="291"/>
    </location>
</feature>
<dbReference type="PhylomeDB" id="S7Z9Q7"/>
<evidence type="ECO:0000313" key="3">
    <source>
        <dbReference type="EMBL" id="EPS26949.1"/>
    </source>
</evidence>
<keyword evidence="4" id="KW-1185">Reference proteome</keyword>
<keyword evidence="2" id="KW-0732">Signal</keyword>